<evidence type="ECO:0000313" key="1">
    <source>
        <dbReference type="EMBL" id="KAJ7562699.1"/>
    </source>
</evidence>
<sequence>MLLVHTKNTFPWIARNAPSSSMLLLTTSSGCSMFCLIDLRKAADSYQEMLYQLGLLLIMPFTKPIPFTPQRELQWETDDSSVEPASETFVTMQFCSKKLV</sequence>
<proteinExistence type="predicted"/>
<keyword evidence="2" id="KW-1185">Reference proteome</keyword>
<accession>A0ACC2E861</accession>
<reference evidence="2" key="1">
    <citation type="journal article" date="2024" name="Proc. Natl. Acad. Sci. U.S.A.">
        <title>Extraordinary preservation of gene collinearity over three hundred million years revealed in homosporous lycophytes.</title>
        <authorList>
            <person name="Li C."/>
            <person name="Wickell D."/>
            <person name="Kuo L.Y."/>
            <person name="Chen X."/>
            <person name="Nie B."/>
            <person name="Liao X."/>
            <person name="Peng D."/>
            <person name="Ji J."/>
            <person name="Jenkins J."/>
            <person name="Williams M."/>
            <person name="Shu S."/>
            <person name="Plott C."/>
            <person name="Barry K."/>
            <person name="Rajasekar S."/>
            <person name="Grimwood J."/>
            <person name="Han X."/>
            <person name="Sun S."/>
            <person name="Hou Z."/>
            <person name="He W."/>
            <person name="Dai G."/>
            <person name="Sun C."/>
            <person name="Schmutz J."/>
            <person name="Leebens-Mack J.H."/>
            <person name="Li F.W."/>
            <person name="Wang L."/>
        </authorList>
    </citation>
    <scope>NUCLEOTIDE SEQUENCE [LARGE SCALE GENOMIC DNA]</scope>
    <source>
        <strain evidence="2">cv. PW_Plant_1</strain>
    </source>
</reference>
<organism evidence="1 2">
    <name type="scientific">Diphasiastrum complanatum</name>
    <name type="common">Issler's clubmoss</name>
    <name type="synonym">Lycopodium complanatum</name>
    <dbReference type="NCBI Taxonomy" id="34168"/>
    <lineage>
        <taxon>Eukaryota</taxon>
        <taxon>Viridiplantae</taxon>
        <taxon>Streptophyta</taxon>
        <taxon>Embryophyta</taxon>
        <taxon>Tracheophyta</taxon>
        <taxon>Lycopodiopsida</taxon>
        <taxon>Lycopodiales</taxon>
        <taxon>Lycopodiaceae</taxon>
        <taxon>Lycopodioideae</taxon>
        <taxon>Diphasiastrum</taxon>
    </lineage>
</organism>
<name>A0ACC2E861_DIPCM</name>
<dbReference type="Proteomes" id="UP001162992">
    <property type="component" value="Chromosome 3"/>
</dbReference>
<gene>
    <name evidence="1" type="ORF">O6H91_03G080800</name>
</gene>
<evidence type="ECO:0000313" key="2">
    <source>
        <dbReference type="Proteomes" id="UP001162992"/>
    </source>
</evidence>
<comment type="caution">
    <text evidence="1">The sequence shown here is derived from an EMBL/GenBank/DDBJ whole genome shotgun (WGS) entry which is preliminary data.</text>
</comment>
<dbReference type="EMBL" id="CM055094">
    <property type="protein sequence ID" value="KAJ7562699.1"/>
    <property type="molecule type" value="Genomic_DNA"/>
</dbReference>
<protein>
    <submittedName>
        <fullName evidence="1">Uncharacterized protein</fullName>
    </submittedName>
</protein>